<keyword evidence="4" id="KW-1185">Reference proteome</keyword>
<feature type="region of interest" description="Disordered" evidence="1">
    <location>
        <begin position="417"/>
        <end position="441"/>
    </location>
</feature>
<keyword evidence="2" id="KW-0812">Transmembrane</keyword>
<feature type="region of interest" description="Disordered" evidence="1">
    <location>
        <begin position="1"/>
        <end position="32"/>
    </location>
</feature>
<evidence type="ECO:0008006" key="5">
    <source>
        <dbReference type="Google" id="ProtNLM"/>
    </source>
</evidence>
<gene>
    <name evidence="3" type="ORF">BD626DRAFT_488617</name>
</gene>
<reference evidence="3 4" key="1">
    <citation type="journal article" date="2019" name="New Phytol.">
        <title>Comparative genomics reveals unique wood-decay strategies and fruiting body development in the Schizophyllaceae.</title>
        <authorList>
            <person name="Almasi E."/>
            <person name="Sahu N."/>
            <person name="Krizsan K."/>
            <person name="Balint B."/>
            <person name="Kovacs G.M."/>
            <person name="Kiss B."/>
            <person name="Cseklye J."/>
            <person name="Drula E."/>
            <person name="Henrissat B."/>
            <person name="Nagy I."/>
            <person name="Chovatia M."/>
            <person name="Adam C."/>
            <person name="LaButti K."/>
            <person name="Lipzen A."/>
            <person name="Riley R."/>
            <person name="Grigoriev I.V."/>
            <person name="Nagy L.G."/>
        </authorList>
    </citation>
    <scope>NUCLEOTIDE SEQUENCE [LARGE SCALE GENOMIC DNA]</scope>
    <source>
        <strain evidence="3 4">NL-1724</strain>
    </source>
</reference>
<dbReference type="EMBL" id="VDMD01000005">
    <property type="protein sequence ID" value="TRM65389.1"/>
    <property type="molecule type" value="Genomic_DNA"/>
</dbReference>
<dbReference type="STRING" id="97359.A0A550CKT8"/>
<accession>A0A550CKT8</accession>
<evidence type="ECO:0000313" key="3">
    <source>
        <dbReference type="EMBL" id="TRM65389.1"/>
    </source>
</evidence>
<feature type="transmembrane region" description="Helical" evidence="2">
    <location>
        <begin position="65"/>
        <end position="83"/>
    </location>
</feature>
<dbReference type="Proteomes" id="UP000320762">
    <property type="component" value="Unassembled WGS sequence"/>
</dbReference>
<dbReference type="OrthoDB" id="3260408at2759"/>
<evidence type="ECO:0000256" key="2">
    <source>
        <dbReference type="SAM" id="Phobius"/>
    </source>
</evidence>
<feature type="compositionally biased region" description="Low complexity" evidence="1">
    <location>
        <begin position="292"/>
        <end position="303"/>
    </location>
</feature>
<proteinExistence type="predicted"/>
<keyword evidence="2" id="KW-1133">Transmembrane helix</keyword>
<evidence type="ECO:0000313" key="4">
    <source>
        <dbReference type="Proteomes" id="UP000320762"/>
    </source>
</evidence>
<comment type="caution">
    <text evidence="3">The sequence shown here is derived from an EMBL/GenBank/DDBJ whole genome shotgun (WGS) entry which is preliminary data.</text>
</comment>
<keyword evidence="2" id="KW-0472">Membrane</keyword>
<protein>
    <recommendedName>
        <fullName evidence="5">Transcription factor hoxa13</fullName>
    </recommendedName>
</protein>
<feature type="region of interest" description="Disordered" evidence="1">
    <location>
        <begin position="284"/>
        <end position="303"/>
    </location>
</feature>
<organism evidence="3 4">
    <name type="scientific">Schizophyllum amplum</name>
    <dbReference type="NCBI Taxonomy" id="97359"/>
    <lineage>
        <taxon>Eukaryota</taxon>
        <taxon>Fungi</taxon>
        <taxon>Dikarya</taxon>
        <taxon>Basidiomycota</taxon>
        <taxon>Agaricomycotina</taxon>
        <taxon>Agaricomycetes</taxon>
        <taxon>Agaricomycetidae</taxon>
        <taxon>Agaricales</taxon>
        <taxon>Schizophyllaceae</taxon>
        <taxon>Schizophyllum</taxon>
    </lineage>
</organism>
<feature type="compositionally biased region" description="Low complexity" evidence="1">
    <location>
        <begin position="420"/>
        <end position="429"/>
    </location>
</feature>
<dbReference type="AlphaFoldDB" id="A0A550CKT8"/>
<feature type="compositionally biased region" description="Basic and acidic residues" evidence="1">
    <location>
        <begin position="503"/>
        <end position="512"/>
    </location>
</feature>
<feature type="region of interest" description="Disordered" evidence="1">
    <location>
        <begin position="492"/>
        <end position="512"/>
    </location>
</feature>
<evidence type="ECO:0000256" key="1">
    <source>
        <dbReference type="SAM" id="MobiDB-lite"/>
    </source>
</evidence>
<sequence>MVVTRKAPVAPAPAQSRAPSTQNIRAKSKTRSHVLSSQPLARELSTALSQPSKVGNRKVKKHASFLNRFILFALACLCIYSIATCSSQDALQHPLCRSLSTYRTYVVEPYIIPPLKAAVNHPSVYPYVQKVQQAEQRVEPYFRRGYQVAEPVVRKGVTIARPYAKHAKHLAWDRTIVPQFYRHAIPRYNVYVRPHIDKYIVPAQQRISHYAALVEQYMDKPSPYVMKAADLGKKAYDIAKPRVLQAYSMPDVMRFSHLYWERLTMAFVDPHVLRIWDKVVELSGGDSKEPTTRNATEPATEATTIAATPEMSAESMVVPEVEPTATFSSSKVVVESSSSTVLETASSKVVSHVASATAAVKSSASSVVSAASDTFSEAAAAHVAEATPSQPAGTAEEKIVDEEDVDSFLQDLLGADHASDAPSAGAADPATDEPSTEELEERKRIKATRIAEKRQDITARHAHWDRDLQHLIATSVDELRLVLSAIRQAAARELRKGSGSPDGPKEAVDGAQTEGERLLRGLDSFLKKAAKAPENPDTNKERWSHVLDMVEVKFSEAMGKVQVVVSTWYDQVRQREAQEVKALAERAQADIGIDYAWLDDVTYSDWQRYHDLMRSYEKYDSDARTIANGTHPLSPEDPLISAMSDTQHDAMIIIEGFQVRVRDLKLIAHDIYSEVDRKAAAAAKDVNAPDVSALPVGEPSQIADQLPPAPQVSILPIDPNPQEPSVESVGDIFVGRGAEEVKEAVARAESFGASVLDKGTSAVAEAMPTATPSHEEL</sequence>
<name>A0A550CKT8_9AGAR</name>
<feature type="compositionally biased region" description="Acidic residues" evidence="1">
    <location>
        <begin position="430"/>
        <end position="439"/>
    </location>
</feature>